<dbReference type="SUPFAM" id="SSF55120">
    <property type="entry name" value="Pseudouridine synthase"/>
    <property type="match status" value="1"/>
</dbReference>
<dbReference type="EMBL" id="JAUSVL010000001">
    <property type="protein sequence ID" value="MDQ0291668.1"/>
    <property type="molecule type" value="Genomic_DNA"/>
</dbReference>
<dbReference type="Pfam" id="PF00849">
    <property type="entry name" value="PseudoU_synth_2"/>
    <property type="match status" value="1"/>
</dbReference>
<dbReference type="InterPro" id="IPR006145">
    <property type="entry name" value="PsdUridine_synth_RsuA/RluA"/>
</dbReference>
<organism evidence="2 3">
    <name type="scientific">Oligosphaera ethanolica</name>
    <dbReference type="NCBI Taxonomy" id="760260"/>
    <lineage>
        <taxon>Bacteria</taxon>
        <taxon>Pseudomonadati</taxon>
        <taxon>Lentisphaerota</taxon>
        <taxon>Oligosphaeria</taxon>
        <taxon>Oligosphaerales</taxon>
        <taxon>Oligosphaeraceae</taxon>
        <taxon>Oligosphaera</taxon>
    </lineage>
</organism>
<dbReference type="EC" id="5.4.99.23" evidence="2"/>
<dbReference type="GO" id="GO:0001522">
    <property type="term" value="P:pseudouridine synthesis"/>
    <property type="evidence" value="ECO:0007669"/>
    <property type="project" value="InterPro"/>
</dbReference>
<protein>
    <submittedName>
        <fullName evidence="2">23S rRNA pseudouridine1911/1915/1917 synthase</fullName>
        <ecNumber evidence="2">5.4.99.23</ecNumber>
    </submittedName>
</protein>
<dbReference type="Proteomes" id="UP001238163">
    <property type="component" value="Unassembled WGS sequence"/>
</dbReference>
<comment type="caution">
    <text evidence="2">The sequence shown here is derived from an EMBL/GenBank/DDBJ whole genome shotgun (WGS) entry which is preliminary data.</text>
</comment>
<name>A0AAE3VK48_9BACT</name>
<evidence type="ECO:0000313" key="2">
    <source>
        <dbReference type="EMBL" id="MDQ0291668.1"/>
    </source>
</evidence>
<keyword evidence="3" id="KW-1185">Reference proteome</keyword>
<dbReference type="PROSITE" id="PS01129">
    <property type="entry name" value="PSI_RLU"/>
    <property type="match status" value="1"/>
</dbReference>
<dbReference type="Gene3D" id="3.30.2350.10">
    <property type="entry name" value="Pseudouridine synthase"/>
    <property type="match status" value="1"/>
</dbReference>
<gene>
    <name evidence="2" type="ORF">J3R75_003775</name>
</gene>
<evidence type="ECO:0000313" key="3">
    <source>
        <dbReference type="Proteomes" id="UP001238163"/>
    </source>
</evidence>
<dbReference type="GO" id="GO:0160140">
    <property type="term" value="F:23S rRNA pseudouridine(1911/1915/1917) synthase activity"/>
    <property type="evidence" value="ECO:0007669"/>
    <property type="project" value="UniProtKB-EC"/>
</dbReference>
<feature type="domain" description="Pseudouridine synthase RsuA/RluA-like" evidence="1">
    <location>
        <begin position="12"/>
        <end position="166"/>
    </location>
</feature>
<evidence type="ECO:0000259" key="1">
    <source>
        <dbReference type="Pfam" id="PF00849"/>
    </source>
</evidence>
<accession>A0AAE3VK48</accession>
<dbReference type="InterPro" id="IPR006224">
    <property type="entry name" value="PsdUridine_synth_RluA-like_CS"/>
</dbReference>
<dbReference type="GO" id="GO:0003723">
    <property type="term" value="F:RNA binding"/>
    <property type="evidence" value="ECO:0007669"/>
    <property type="project" value="InterPro"/>
</dbReference>
<dbReference type="PANTHER" id="PTHR21600">
    <property type="entry name" value="MITOCHONDRIAL RNA PSEUDOURIDINE SYNTHASE"/>
    <property type="match status" value="1"/>
</dbReference>
<dbReference type="AlphaFoldDB" id="A0AAE3VK48"/>
<dbReference type="InterPro" id="IPR050188">
    <property type="entry name" value="RluA_PseudoU_synthase"/>
</dbReference>
<keyword evidence="2" id="KW-0413">Isomerase</keyword>
<sequence>MPAMDVLYVDNHLLALNKPAGLLTQPSGTSEDNLEDRAKAWVKAEYHKPGAVFLEAVHRIDRPVAGVVLFARTSKALSRLNEAMRRGDCEKIYLALVTGDLPGPDGALNDWLLHGDHRADVVPAGTPGAKAAVLTYTVLRRSAGRSLLRIVLGSGRYHQIRAQLAQAGCPIVGDHKYGSPERWLSADGIALQHATLRISHPVTRAAMAFTAPDIFAAVL</sequence>
<proteinExistence type="predicted"/>
<dbReference type="GO" id="GO:0006396">
    <property type="term" value="P:RNA processing"/>
    <property type="evidence" value="ECO:0007669"/>
    <property type="project" value="UniProtKB-ARBA"/>
</dbReference>
<dbReference type="RefSeq" id="WP_307264784.1">
    <property type="nucleotide sequence ID" value="NZ_JAUSVL010000001.1"/>
</dbReference>
<reference evidence="2" key="1">
    <citation type="submission" date="2023-07" db="EMBL/GenBank/DDBJ databases">
        <title>Genomic Encyclopedia of Type Strains, Phase IV (KMG-IV): sequencing the most valuable type-strain genomes for metagenomic binning, comparative biology and taxonomic classification.</title>
        <authorList>
            <person name="Goeker M."/>
        </authorList>
    </citation>
    <scope>NUCLEOTIDE SEQUENCE</scope>
    <source>
        <strain evidence="2">DSM 24202</strain>
    </source>
</reference>
<dbReference type="CDD" id="cd02869">
    <property type="entry name" value="PseudoU_synth_RluA_like"/>
    <property type="match status" value="1"/>
</dbReference>
<dbReference type="InterPro" id="IPR020103">
    <property type="entry name" value="PsdUridine_synth_cat_dom_sf"/>
</dbReference>